<accession>A0A6G4HRU1</accession>
<dbReference type="EMBL" id="SXEU01000002">
    <property type="protein sequence ID" value="NFV16001.1"/>
    <property type="molecule type" value="Genomic_DNA"/>
</dbReference>
<dbReference type="RefSeq" id="WP_045890623.1">
    <property type="nucleotide sequence ID" value="NZ_JACBCU010000001.1"/>
</dbReference>
<name>A0A6G4HRU1_CLOBO</name>
<dbReference type="AlphaFoldDB" id="A0A6G4HRU1"/>
<comment type="caution">
    <text evidence="1">The sequence shown here is derived from an EMBL/GenBank/DDBJ whole genome shotgun (WGS) entry which is preliminary data.</text>
</comment>
<organism evidence="1">
    <name type="scientific">Clostridium botulinum</name>
    <dbReference type="NCBI Taxonomy" id="1491"/>
    <lineage>
        <taxon>Bacteria</taxon>
        <taxon>Bacillati</taxon>
        <taxon>Bacillota</taxon>
        <taxon>Clostridia</taxon>
        <taxon>Eubacteriales</taxon>
        <taxon>Clostridiaceae</taxon>
        <taxon>Clostridium</taxon>
    </lineage>
</organism>
<gene>
    <name evidence="1" type="ORF">FDG29_07485</name>
</gene>
<reference evidence="1" key="1">
    <citation type="submission" date="2019-04" db="EMBL/GenBank/DDBJ databases">
        <title>Genome sequencing of Clostridium botulinum Groups I-IV and Clostridium butyricum.</title>
        <authorList>
            <person name="Brunt J."/>
            <person name="Van Vliet A.H.M."/>
            <person name="Stringer S.C."/>
            <person name="Carter A.T."/>
            <person name="Peck M.W."/>
        </authorList>
    </citation>
    <scope>NUCLEOTIDE SEQUENCE</scope>
    <source>
        <strain evidence="1">751/1</strain>
    </source>
</reference>
<sequence length="247" mass="28691">MLFKLLECEQIKLKRTWIFVVSILIPFAINLLLTIDLQYRYTGYLLVYQEEMKLSCWQLIFKEQRVLYFTALIPFFVTLILIHVFSIETKNNGWSMVLTQPIKKSKFLLAKYIVSCKYITVLIFCDIITIAIAGIIIGVKDPLDVALFIRCFLILWSSAMATAAIQMSILQIFQSKWIGLFIAFFLGVKSQDTYLNCIIGEFNPYSFTDYSFRANWNQTLSILIISYIFIIVGLLISTLIFNRKKCP</sequence>
<proteinExistence type="predicted"/>
<evidence type="ECO:0000313" key="1">
    <source>
        <dbReference type="EMBL" id="NFV16001.1"/>
    </source>
</evidence>
<protein>
    <submittedName>
        <fullName evidence="1">ABC transporter permease</fullName>
    </submittedName>
</protein>
<dbReference type="Pfam" id="PF12730">
    <property type="entry name" value="ABC2_membrane_4"/>
    <property type="match status" value="1"/>
</dbReference>